<dbReference type="GO" id="GO:0003677">
    <property type="term" value="F:DNA binding"/>
    <property type="evidence" value="ECO:0007669"/>
    <property type="project" value="UniProtKB-UniRule"/>
</dbReference>
<dbReference type="InterPro" id="IPR016032">
    <property type="entry name" value="Sig_transdc_resp-reg_C-effctor"/>
</dbReference>
<dbReference type="InterPro" id="IPR051677">
    <property type="entry name" value="AfsR-DnrI-RedD_regulator"/>
</dbReference>
<dbReference type="SUPFAM" id="SSF52540">
    <property type="entry name" value="P-loop containing nucleoside triphosphate hydrolases"/>
    <property type="match status" value="1"/>
</dbReference>
<evidence type="ECO:0000256" key="5">
    <source>
        <dbReference type="PROSITE-ProRule" id="PRU01091"/>
    </source>
</evidence>
<name>A0A1C5JR92_9ACTN</name>
<dbReference type="InterPro" id="IPR005158">
    <property type="entry name" value="BTAD"/>
</dbReference>
<dbReference type="PANTHER" id="PTHR35807">
    <property type="entry name" value="TRANSCRIPTIONAL REGULATOR REDD-RELATED"/>
    <property type="match status" value="1"/>
</dbReference>
<dbReference type="PROSITE" id="PS51755">
    <property type="entry name" value="OMPR_PHOB"/>
    <property type="match status" value="1"/>
</dbReference>
<evidence type="ECO:0000256" key="2">
    <source>
        <dbReference type="ARBA" id="ARBA00023015"/>
    </source>
</evidence>
<feature type="DNA-binding region" description="OmpR/PhoB-type" evidence="5">
    <location>
        <begin position="1"/>
        <end position="95"/>
    </location>
</feature>
<organism evidence="8 9">
    <name type="scientific">Micromonospora echinaurantiaca</name>
    <dbReference type="NCBI Taxonomy" id="47857"/>
    <lineage>
        <taxon>Bacteria</taxon>
        <taxon>Bacillati</taxon>
        <taxon>Actinomycetota</taxon>
        <taxon>Actinomycetes</taxon>
        <taxon>Micromonosporales</taxon>
        <taxon>Micromonosporaceae</taxon>
        <taxon>Micromonospora</taxon>
    </lineage>
</organism>
<keyword evidence="9" id="KW-1185">Reference proteome</keyword>
<accession>A0A1C5JR92</accession>
<dbReference type="PANTHER" id="PTHR35807:SF1">
    <property type="entry name" value="TRANSCRIPTIONAL REGULATOR REDD"/>
    <property type="match status" value="1"/>
</dbReference>
<protein>
    <submittedName>
        <fullName evidence="8">Tetratricopeptide repeat-containing protein</fullName>
    </submittedName>
</protein>
<dbReference type="InterPro" id="IPR011990">
    <property type="entry name" value="TPR-like_helical_dom_sf"/>
</dbReference>
<feature type="compositionally biased region" description="Basic and acidic residues" evidence="6">
    <location>
        <begin position="128"/>
        <end position="146"/>
    </location>
</feature>
<dbReference type="InterPro" id="IPR027417">
    <property type="entry name" value="P-loop_NTPase"/>
</dbReference>
<evidence type="ECO:0000259" key="7">
    <source>
        <dbReference type="PROSITE" id="PS51755"/>
    </source>
</evidence>
<dbReference type="CDD" id="cd15831">
    <property type="entry name" value="BTAD"/>
    <property type="match status" value="1"/>
</dbReference>
<dbReference type="GO" id="GO:0000160">
    <property type="term" value="P:phosphorelay signal transduction system"/>
    <property type="evidence" value="ECO:0007669"/>
    <property type="project" value="InterPro"/>
</dbReference>
<dbReference type="PRINTS" id="PR00364">
    <property type="entry name" value="DISEASERSIST"/>
</dbReference>
<comment type="similarity">
    <text evidence="1">Belongs to the AfsR/DnrI/RedD regulatory family.</text>
</comment>
<evidence type="ECO:0000313" key="9">
    <source>
        <dbReference type="Proteomes" id="UP000198217"/>
    </source>
</evidence>
<dbReference type="Pfam" id="PF03704">
    <property type="entry name" value="BTAD"/>
    <property type="match status" value="1"/>
</dbReference>
<evidence type="ECO:0000256" key="6">
    <source>
        <dbReference type="SAM" id="MobiDB-lite"/>
    </source>
</evidence>
<dbReference type="SMART" id="SM00028">
    <property type="entry name" value="TPR"/>
    <property type="match status" value="6"/>
</dbReference>
<dbReference type="Pfam" id="PF13424">
    <property type="entry name" value="TPR_12"/>
    <property type="match status" value="2"/>
</dbReference>
<dbReference type="SMART" id="SM01043">
    <property type="entry name" value="BTAD"/>
    <property type="match status" value="1"/>
</dbReference>
<sequence length="1013" mass="108213">MLRISVLGPVQVTHGDRPVRLGPKLVELLAILLVEAGSAVPASRVVQLLWDATPPAGARATLRSHVSHLRRALETNPAEHHRVKAERDPRPALKAESGEHHPPEAAPSVREAALREPSAPEAPTLGERPAREAERGPRLTEAEWRARRASRTASGVAPVSDPTAATPIIRTVGSGAGSAYCLDLPPDTVDADRFERWCADGRRLVAAGETALTERGVALLRDALALWRGSAFADLADRPFVRPRAGQLAAGRRAARRGYAEGLAALGRHAEAVAQLSAALADDPYDEAVRRLLALSLYAEQRVDEAAEVCREGVVLLGERGLDAPELQELQRDILRRLVPSPRGAADPVKLARPCLLPPDPPQFVGRAEDLAAARRLLLSPADGSPTVLVSGLAGVGKTLFAVRLAHTLRADFPDGQLYVDMRGFDPDGTPLGAGAAVRGFLDALAVPPDRVPATLEAQAGLYRSLLAGRRVLVVVDNVRDADQVRPLLPGAAGCATVVVSRNQLPALVVAEGARPLRLDLLTDGESRELIGRRLGAARLAGEPGAVRQIVHACGRLPLALAIVAARAASHPEFTLDALAGELRGDGGGLDAFAVGGTDVRAVFSWSYHGLTAPAAGLFRLLAAHPGPEVTVAAAASLAAAPPEEVRAAVRELAAAHLLVEHVPGRYALHDLLRAYANELADDGGRRAALRRTLDHYLHTALAADRLLWPHRDPLASPAAAPGVRPEVFADRDAALAWFTAEHPVLLAALDRAERAGLDGHVWRLAWAAANFLARRGHWRDWVRVGQAAVAAARRQDDRAAEAEAHRILSGAYVRLRDFDAAREHYGRALELFGGLGDLVGQGFTRRSLGWLCEQQGDVRAALGHDLAALELFERAGHERGVANTHNSVGWCHALLGDHEPAISHCRRSLALLERLGDPVGMAGAWDSLGYAYRQVDPHEALACYRQALGLYRQLGDRMNEAVTLRQLGETQHAGGDSAAARESWRQALDILTDLDHPDAERVRTLLAGATTA</sequence>
<dbReference type="Gene3D" id="1.25.40.10">
    <property type="entry name" value="Tetratricopeptide repeat domain"/>
    <property type="match status" value="2"/>
</dbReference>
<dbReference type="Gene3D" id="3.40.50.300">
    <property type="entry name" value="P-loop containing nucleotide triphosphate hydrolases"/>
    <property type="match status" value="1"/>
</dbReference>
<reference evidence="8 9" key="1">
    <citation type="submission" date="2016-06" db="EMBL/GenBank/DDBJ databases">
        <authorList>
            <person name="Kjaerup R.B."/>
            <person name="Dalgaard T.S."/>
            <person name="Juul-Madsen H.R."/>
        </authorList>
    </citation>
    <scope>NUCLEOTIDE SEQUENCE [LARGE SCALE GENOMIC DNA]</scope>
    <source>
        <strain evidence="8 9">DSM 43904</strain>
    </source>
</reference>
<feature type="region of interest" description="Disordered" evidence="6">
    <location>
        <begin position="73"/>
        <end position="159"/>
    </location>
</feature>
<dbReference type="GO" id="GO:0006355">
    <property type="term" value="P:regulation of DNA-templated transcription"/>
    <property type="evidence" value="ECO:0007669"/>
    <property type="project" value="InterPro"/>
</dbReference>
<evidence type="ECO:0000256" key="3">
    <source>
        <dbReference type="ARBA" id="ARBA00023125"/>
    </source>
</evidence>
<dbReference type="InterPro" id="IPR036388">
    <property type="entry name" value="WH-like_DNA-bd_sf"/>
</dbReference>
<dbReference type="InterPro" id="IPR001867">
    <property type="entry name" value="OmpR/PhoB-type_DNA-bd"/>
</dbReference>
<feature type="compositionally biased region" description="Basic and acidic residues" evidence="6">
    <location>
        <begin position="73"/>
        <end position="103"/>
    </location>
</feature>
<dbReference type="Proteomes" id="UP000198217">
    <property type="component" value="Chromosome I"/>
</dbReference>
<dbReference type="Gene3D" id="1.10.10.10">
    <property type="entry name" value="Winged helix-like DNA-binding domain superfamily/Winged helix DNA-binding domain"/>
    <property type="match status" value="1"/>
</dbReference>
<feature type="domain" description="OmpR/PhoB-type" evidence="7">
    <location>
        <begin position="1"/>
        <end position="95"/>
    </location>
</feature>
<dbReference type="AlphaFoldDB" id="A0A1C5JR92"/>
<proteinExistence type="inferred from homology"/>
<dbReference type="SUPFAM" id="SSF48452">
    <property type="entry name" value="TPR-like"/>
    <property type="match status" value="3"/>
</dbReference>
<dbReference type="SUPFAM" id="SSF46894">
    <property type="entry name" value="C-terminal effector domain of the bipartite response regulators"/>
    <property type="match status" value="1"/>
</dbReference>
<evidence type="ECO:0000313" key="8">
    <source>
        <dbReference type="EMBL" id="SCG73027.1"/>
    </source>
</evidence>
<dbReference type="Pfam" id="PF00486">
    <property type="entry name" value="Trans_reg_C"/>
    <property type="match status" value="1"/>
</dbReference>
<keyword evidence="2" id="KW-0805">Transcription regulation</keyword>
<gene>
    <name evidence="8" type="ORF">GA0070609_4793</name>
</gene>
<keyword evidence="3 5" id="KW-0238">DNA-binding</keyword>
<dbReference type="SMART" id="SM00862">
    <property type="entry name" value="Trans_reg_C"/>
    <property type="match status" value="1"/>
</dbReference>
<evidence type="ECO:0000256" key="4">
    <source>
        <dbReference type="ARBA" id="ARBA00023163"/>
    </source>
</evidence>
<evidence type="ECO:0000256" key="1">
    <source>
        <dbReference type="ARBA" id="ARBA00005820"/>
    </source>
</evidence>
<dbReference type="InterPro" id="IPR019734">
    <property type="entry name" value="TPR_rpt"/>
</dbReference>
<keyword evidence="4" id="KW-0804">Transcription</keyword>
<dbReference type="EMBL" id="LT607750">
    <property type="protein sequence ID" value="SCG73027.1"/>
    <property type="molecule type" value="Genomic_DNA"/>
</dbReference>